<keyword evidence="2" id="KW-1185">Reference proteome</keyword>
<dbReference type="Proteomes" id="UP000826212">
    <property type="component" value="Chromosome"/>
</dbReference>
<evidence type="ECO:0000313" key="2">
    <source>
        <dbReference type="Proteomes" id="UP000826212"/>
    </source>
</evidence>
<organism evidence="1 2">
    <name type="scientific">Halosquirtibacter laminarini</name>
    <dbReference type="NCBI Taxonomy" id="3374600"/>
    <lineage>
        <taxon>Bacteria</taxon>
        <taxon>Pseudomonadati</taxon>
        <taxon>Bacteroidota</taxon>
        <taxon>Bacteroidia</taxon>
        <taxon>Marinilabiliales</taxon>
        <taxon>Prolixibacteraceae</taxon>
        <taxon>Halosquirtibacter</taxon>
    </lineage>
</organism>
<accession>A0AC61NLC8</accession>
<protein>
    <submittedName>
        <fullName evidence="1">DUF4974 domain-containing protein</fullName>
    </submittedName>
</protein>
<name>A0AC61NLC8_9BACT</name>
<gene>
    <name evidence="1" type="ORF">K4L44_10290</name>
</gene>
<sequence length="332" mass="38510">MNKKQIFNNTNKNKSIEEDETLRNWILSSKANREKYIKVKNLQALYNDGSEYTKFVLEGLNRTHEKIEQRRRNITIYQKVFSYVAIFIIALISGYLIPKIFDTKQTNSEVLISETYVAKGSRSQITLPDGSKVWLNNGSKLIYPSSFNKKHRDVELVGEGFFDIVHNKDIPFVIKVEDNNVQVLGTKFLLKAYPTDPLINIDLVSGSVCFNQKKSEGDYDDYMLTPNHRLTLNKEKEAIQIKQADLKLYDFWTKGTYSFRQTPFRELVSILNQLYGVQIEIKGSALKERKFTGSFSVDDSIDKILDVFKKTSVENSFDYIKNDNKIYIKINQ</sequence>
<proteinExistence type="predicted"/>
<evidence type="ECO:0000313" key="1">
    <source>
        <dbReference type="EMBL" id="QZE12977.1"/>
    </source>
</evidence>
<reference evidence="1" key="1">
    <citation type="submission" date="2021-08" db="EMBL/GenBank/DDBJ databases">
        <title>Novel anaerobic bacterium isolated from sea squirt in East Sea, Republic of Korea.</title>
        <authorList>
            <person name="Nguyen T.H."/>
            <person name="Li Z."/>
            <person name="Lee Y.-J."/>
            <person name="Ko J."/>
            <person name="Kim S.-G."/>
        </authorList>
    </citation>
    <scope>NUCLEOTIDE SEQUENCE</scope>
    <source>
        <strain evidence="1">KCTC 25031</strain>
    </source>
</reference>
<dbReference type="EMBL" id="CP081303">
    <property type="protein sequence ID" value="QZE12977.1"/>
    <property type="molecule type" value="Genomic_DNA"/>
</dbReference>